<dbReference type="Pfam" id="PF13478">
    <property type="entry name" value="XdhC_C"/>
    <property type="match status" value="1"/>
</dbReference>
<name>A0ABQ4K8J9_9BACI</name>
<dbReference type="PANTHER" id="PTHR30388:SF6">
    <property type="entry name" value="XANTHINE DEHYDROGENASE SUBUNIT A-RELATED"/>
    <property type="match status" value="1"/>
</dbReference>
<evidence type="ECO:0000259" key="1">
    <source>
        <dbReference type="Pfam" id="PF13478"/>
    </source>
</evidence>
<proteinExistence type="predicted"/>
<dbReference type="InterPro" id="IPR052698">
    <property type="entry name" value="MoCofactor_Util/Proc"/>
</dbReference>
<sequence length="278" mass="31639">MMSKQMYEKLLQSIKEHQDDVALVTITSHSDKSLIGSKILLQKDRIVLGDVELSSELQTAIFDQVIPIFKKGLTKAVQFEHRHSQIECYMEVFPKPPSLIVAGAGHVSEPVVEIGKMTGFHVTVIDDRFEFANKERFPTADEVICTPYVKFFKNLPVNPNTFIVLLTRGHKFDVVSLQELLRKEEAIEQERRTAYIGMIGSRRRISGVFEQLKDEFTDHNFTNIYSPVGLDIGGQTPAEIAVSIMAEILKVKNRKSGKSLKEKIPSYSQLKFRERVKK</sequence>
<organism evidence="2 3">
    <name type="scientific">Siminovitchia fordii</name>
    <dbReference type="NCBI Taxonomy" id="254759"/>
    <lineage>
        <taxon>Bacteria</taxon>
        <taxon>Bacillati</taxon>
        <taxon>Bacillota</taxon>
        <taxon>Bacilli</taxon>
        <taxon>Bacillales</taxon>
        <taxon>Bacillaceae</taxon>
        <taxon>Siminovitchia</taxon>
    </lineage>
</organism>
<dbReference type="Proteomes" id="UP000680279">
    <property type="component" value="Unassembled WGS sequence"/>
</dbReference>
<evidence type="ECO:0000313" key="2">
    <source>
        <dbReference type="EMBL" id="GIN21365.1"/>
    </source>
</evidence>
<feature type="domain" description="XdhC Rossmann" evidence="1">
    <location>
        <begin position="99"/>
        <end position="248"/>
    </location>
</feature>
<keyword evidence="3" id="KW-1185">Reference proteome</keyword>
<dbReference type="PANTHER" id="PTHR30388">
    <property type="entry name" value="ALDEHYDE OXIDOREDUCTASE MOLYBDENUM COFACTOR ASSEMBLY PROTEIN"/>
    <property type="match status" value="1"/>
</dbReference>
<dbReference type="Gene3D" id="3.40.50.720">
    <property type="entry name" value="NAD(P)-binding Rossmann-like Domain"/>
    <property type="match status" value="1"/>
</dbReference>
<accession>A0ABQ4K8J9</accession>
<evidence type="ECO:0000313" key="3">
    <source>
        <dbReference type="Proteomes" id="UP000680279"/>
    </source>
</evidence>
<reference evidence="2 3" key="1">
    <citation type="submission" date="2021-03" db="EMBL/GenBank/DDBJ databases">
        <title>Antimicrobial resistance genes in bacteria isolated from Japanese honey, and their potential for conferring macrolide and lincosamide resistance in the American foulbrood pathogen Paenibacillus larvae.</title>
        <authorList>
            <person name="Okamoto M."/>
            <person name="Kumagai M."/>
            <person name="Kanamori H."/>
            <person name="Takamatsu D."/>
        </authorList>
    </citation>
    <scope>NUCLEOTIDE SEQUENCE [LARGE SCALE GENOMIC DNA]</scope>
    <source>
        <strain evidence="2 3">J1TS3</strain>
    </source>
</reference>
<comment type="caution">
    <text evidence="2">The sequence shown here is derived from an EMBL/GenBank/DDBJ whole genome shotgun (WGS) entry which is preliminary data.</text>
</comment>
<gene>
    <name evidence="2" type="ORF">J1TS3_24990</name>
</gene>
<protein>
    <submittedName>
        <fullName evidence="2">Sulfurylase large subunit, molybdopterin cytosine dinucleotide biosynthesis</fullName>
    </submittedName>
</protein>
<dbReference type="EMBL" id="BOQT01000008">
    <property type="protein sequence ID" value="GIN21365.1"/>
    <property type="molecule type" value="Genomic_DNA"/>
</dbReference>
<dbReference type="InterPro" id="IPR027051">
    <property type="entry name" value="XdhC_Rossmann_dom"/>
</dbReference>